<organism evidence="3 4">
    <name type="scientific">Paenibacillus sambharensis</name>
    <dbReference type="NCBI Taxonomy" id="1803190"/>
    <lineage>
        <taxon>Bacteria</taxon>
        <taxon>Bacillati</taxon>
        <taxon>Bacillota</taxon>
        <taxon>Bacilli</taxon>
        <taxon>Bacillales</taxon>
        <taxon>Paenibacillaceae</taxon>
        <taxon>Paenibacillus</taxon>
    </lineage>
</organism>
<dbReference type="RefSeq" id="WP_111149577.1">
    <property type="nucleotide sequence ID" value="NZ_QKRB01000058.1"/>
</dbReference>
<evidence type="ECO:0000313" key="3">
    <source>
        <dbReference type="EMBL" id="PZD93215.1"/>
    </source>
</evidence>
<gene>
    <name evidence="3" type="ORF">DNH61_24530</name>
</gene>
<dbReference type="InterPro" id="IPR028098">
    <property type="entry name" value="Glyco_trans_4-like_N"/>
</dbReference>
<dbReference type="OrthoDB" id="9795068at2"/>
<reference evidence="3 4" key="1">
    <citation type="submission" date="2018-06" db="EMBL/GenBank/DDBJ databases">
        <title>Paenibacillus imtechensis sp. nov.</title>
        <authorList>
            <person name="Pinnaka A.K."/>
            <person name="Singh H."/>
            <person name="Kaur M."/>
        </authorList>
    </citation>
    <scope>NUCLEOTIDE SEQUENCE [LARGE SCALE GENOMIC DNA]</scope>
    <source>
        <strain evidence="3 4">SMB1</strain>
    </source>
</reference>
<dbReference type="InterPro" id="IPR001296">
    <property type="entry name" value="Glyco_trans_1"/>
</dbReference>
<dbReference type="SUPFAM" id="SSF53756">
    <property type="entry name" value="UDP-Glycosyltransferase/glycogen phosphorylase"/>
    <property type="match status" value="1"/>
</dbReference>
<sequence>MRIAMLSPIAWRTPPRHYGPWERVVSLITEGLVKEGIDVTLYATADSLTSAKLRSVCPAAYEEDRELDPKVWECLHIAEVMEQADEFDIIHNHFDFLPLSYSGQIQTPVVTTIHGFSSPKILPVYRKYNASSYYVSISDADRCAELNYIRTIHHGIDLEAFTFNPRQGDYLVYFGRIHHDKGTREAIEIAKRTGMKLVIAGIIQDQDYYDAYVAPHLGTDITYIGSVGPKERNEVLGGAYALLHPIHFHEPFGLSVVESMACGTPVLAFRKGSMPEIIENGRNGYADDTLDELVRRIPEVSGISREGCRQLVEERFSQQRMVRDYIGVYKEIMDKHGGVISRGGSLTVG</sequence>
<evidence type="ECO:0000259" key="1">
    <source>
        <dbReference type="Pfam" id="PF00534"/>
    </source>
</evidence>
<feature type="domain" description="Glycosyltransferase subfamily 4-like N-terminal" evidence="2">
    <location>
        <begin position="22"/>
        <end position="159"/>
    </location>
</feature>
<dbReference type="GO" id="GO:0016757">
    <property type="term" value="F:glycosyltransferase activity"/>
    <property type="evidence" value="ECO:0007669"/>
    <property type="project" value="InterPro"/>
</dbReference>
<dbReference type="EMBL" id="QKRB01000058">
    <property type="protein sequence ID" value="PZD93215.1"/>
    <property type="molecule type" value="Genomic_DNA"/>
</dbReference>
<comment type="caution">
    <text evidence="3">The sequence shown here is derived from an EMBL/GenBank/DDBJ whole genome shotgun (WGS) entry which is preliminary data.</text>
</comment>
<keyword evidence="3" id="KW-0808">Transferase</keyword>
<evidence type="ECO:0000259" key="2">
    <source>
        <dbReference type="Pfam" id="PF13439"/>
    </source>
</evidence>
<dbReference type="PANTHER" id="PTHR12526">
    <property type="entry name" value="GLYCOSYLTRANSFERASE"/>
    <property type="match status" value="1"/>
</dbReference>
<name>A0A2W1LDS5_9BACL</name>
<dbReference type="AlphaFoldDB" id="A0A2W1LDS5"/>
<evidence type="ECO:0000313" key="4">
    <source>
        <dbReference type="Proteomes" id="UP000249522"/>
    </source>
</evidence>
<dbReference type="CDD" id="cd03802">
    <property type="entry name" value="GT4_AviGT4-like"/>
    <property type="match status" value="1"/>
</dbReference>
<dbReference type="Pfam" id="PF13439">
    <property type="entry name" value="Glyco_transf_4"/>
    <property type="match status" value="1"/>
</dbReference>
<dbReference type="Proteomes" id="UP000249522">
    <property type="component" value="Unassembled WGS sequence"/>
</dbReference>
<dbReference type="PANTHER" id="PTHR12526:SF595">
    <property type="entry name" value="BLL5217 PROTEIN"/>
    <property type="match status" value="1"/>
</dbReference>
<dbReference type="Gene3D" id="3.40.50.2000">
    <property type="entry name" value="Glycogen Phosphorylase B"/>
    <property type="match status" value="2"/>
</dbReference>
<feature type="domain" description="Glycosyl transferase family 1" evidence="1">
    <location>
        <begin position="167"/>
        <end position="289"/>
    </location>
</feature>
<protein>
    <submittedName>
        <fullName evidence="3">Glycosyltransferase family 4 protein</fullName>
    </submittedName>
</protein>
<proteinExistence type="predicted"/>
<dbReference type="Pfam" id="PF00534">
    <property type="entry name" value="Glycos_transf_1"/>
    <property type="match status" value="1"/>
</dbReference>
<keyword evidence="4" id="KW-1185">Reference proteome</keyword>
<accession>A0A2W1LDS5</accession>